<dbReference type="RefSeq" id="WP_013266663.1">
    <property type="nucleotide sequence ID" value="NC_014374.1"/>
</dbReference>
<dbReference type="Proteomes" id="UP000000346">
    <property type="component" value="Chromosome"/>
</dbReference>
<feature type="transmembrane region" description="Helical" evidence="1">
    <location>
        <begin position="43"/>
        <end position="63"/>
    </location>
</feature>
<dbReference type="EMBL" id="CP001742">
    <property type="protein sequence ID" value="ADL19151.1"/>
    <property type="molecule type" value="Genomic_DNA"/>
</dbReference>
<dbReference type="Pfam" id="PF06157">
    <property type="entry name" value="DUF973"/>
    <property type="match status" value="1"/>
</dbReference>
<dbReference type="eggNOG" id="arCOG03768">
    <property type="taxonomic scope" value="Archaea"/>
</dbReference>
<sequence length="195" mass="19977">MSNSGELEGVGDLKRGLIYIFISDLLSSVFYVSGFITHSASPIVEVVSLLIGLVLAVMALMNLRRGFTTLSSMGKGGSLGASGVMLIVVGLAIALLGILLMFIVLLGGAAVAIMGLVIIIVGFVMIGVGFYSVGSAYNNSTLKIGGILTALFFVPFLPLVGLILDYVGLGEVEGQLRASQASQPGAAPTVSPPTL</sequence>
<dbReference type="GeneID" id="9498978"/>
<proteinExistence type="predicted"/>
<accession>D9Q1G3</accession>
<feature type="transmembrane region" description="Helical" evidence="1">
    <location>
        <begin position="111"/>
        <end position="133"/>
    </location>
</feature>
<feature type="transmembrane region" description="Helical" evidence="1">
    <location>
        <begin position="145"/>
        <end position="164"/>
    </location>
</feature>
<protein>
    <recommendedName>
        <fullName evidence="4">DUF973 family protein</fullName>
    </recommendedName>
</protein>
<evidence type="ECO:0000313" key="2">
    <source>
        <dbReference type="EMBL" id="ADL19151.1"/>
    </source>
</evidence>
<keyword evidence="1" id="KW-0472">Membrane</keyword>
<feature type="transmembrane region" description="Helical" evidence="1">
    <location>
        <begin position="84"/>
        <end position="105"/>
    </location>
</feature>
<keyword evidence="3" id="KW-1185">Reference proteome</keyword>
<dbReference type="InParanoid" id="D9Q1G3"/>
<keyword evidence="1" id="KW-0812">Transmembrane</keyword>
<reference evidence="2 3" key="1">
    <citation type="journal article" date="2010" name="Appl. Environ. Microbiol.">
        <title>The genome sequence of the crenarchaeon Acidilobus saccharovorans supports a new order, Acidilobales, and suggests an important ecological role in terrestrial acidic hot springs.</title>
        <authorList>
            <person name="Mardanov A.V."/>
            <person name="Svetlitchnyi V.A."/>
            <person name="Beletsky A.V."/>
            <person name="Prokofeva M.I."/>
            <person name="Bonch-Osmolovskaya E.A."/>
            <person name="Ravin N.V."/>
            <person name="Skryabin K.G."/>
        </authorList>
    </citation>
    <scope>NUCLEOTIDE SEQUENCE [LARGE SCALE GENOMIC DNA]</scope>
    <source>
        <strain evidence="3">DSM 16705 / JCM 18335 / VKM B-2471 / 345-15</strain>
    </source>
</reference>
<dbReference type="HOGENOM" id="CLU_1393514_0_0_2"/>
<dbReference type="InterPro" id="IPR009321">
    <property type="entry name" value="DUF973"/>
</dbReference>
<evidence type="ECO:0008006" key="4">
    <source>
        <dbReference type="Google" id="ProtNLM"/>
    </source>
</evidence>
<gene>
    <name evidence="2" type="ordered locus">ASAC_0745</name>
</gene>
<dbReference type="AlphaFoldDB" id="D9Q1G3"/>
<name>D9Q1G3_ACIS3</name>
<feature type="transmembrane region" description="Helical" evidence="1">
    <location>
        <begin position="16"/>
        <end position="37"/>
    </location>
</feature>
<evidence type="ECO:0000256" key="1">
    <source>
        <dbReference type="SAM" id="Phobius"/>
    </source>
</evidence>
<dbReference type="KEGG" id="asc:ASAC_0745"/>
<evidence type="ECO:0000313" key="3">
    <source>
        <dbReference type="Proteomes" id="UP000000346"/>
    </source>
</evidence>
<organism evidence="2 3">
    <name type="scientific">Acidilobus saccharovorans (strain DSM 16705 / JCM 18335 / VKM B-2471 / 345-15)</name>
    <dbReference type="NCBI Taxonomy" id="666510"/>
    <lineage>
        <taxon>Archaea</taxon>
        <taxon>Thermoproteota</taxon>
        <taxon>Thermoprotei</taxon>
        <taxon>Acidilobales</taxon>
        <taxon>Acidilobaceae</taxon>
        <taxon>Acidilobus</taxon>
    </lineage>
</organism>
<keyword evidence="1" id="KW-1133">Transmembrane helix</keyword>